<evidence type="ECO:0000313" key="1">
    <source>
        <dbReference type="EMBL" id="KII63488.1"/>
    </source>
</evidence>
<gene>
    <name evidence="1" type="ORF">RF11_01441</name>
</gene>
<dbReference type="EMBL" id="JWZT01004662">
    <property type="protein sequence ID" value="KII63488.1"/>
    <property type="molecule type" value="Genomic_DNA"/>
</dbReference>
<name>A0A0C2IDU3_THEKT</name>
<sequence>MASPVSITKAAEIFDPVILKNSLVDGDKEANSLHVIAGENYGVLMSENGRELFFWLISDDGRLVVTPTVAPLERKGFVLSRNELIFAFIDQSTDVELFMKNYNCCIWRYVFLKQCESGISYYKLFVKSACHMELVIRMLENDMCWYFVNSAIYRVIPQFVYHPTFKYIW</sequence>
<accession>A0A0C2IDU3</accession>
<evidence type="ECO:0000313" key="2">
    <source>
        <dbReference type="Proteomes" id="UP000031668"/>
    </source>
</evidence>
<proteinExistence type="predicted"/>
<dbReference type="Proteomes" id="UP000031668">
    <property type="component" value="Unassembled WGS sequence"/>
</dbReference>
<comment type="caution">
    <text evidence="1">The sequence shown here is derived from an EMBL/GenBank/DDBJ whole genome shotgun (WGS) entry which is preliminary data.</text>
</comment>
<keyword evidence="2" id="KW-1185">Reference proteome</keyword>
<organism evidence="1 2">
    <name type="scientific">Thelohanellus kitauei</name>
    <name type="common">Myxosporean</name>
    <dbReference type="NCBI Taxonomy" id="669202"/>
    <lineage>
        <taxon>Eukaryota</taxon>
        <taxon>Metazoa</taxon>
        <taxon>Cnidaria</taxon>
        <taxon>Myxozoa</taxon>
        <taxon>Myxosporea</taxon>
        <taxon>Bivalvulida</taxon>
        <taxon>Platysporina</taxon>
        <taxon>Myxobolidae</taxon>
        <taxon>Thelohanellus</taxon>
    </lineage>
</organism>
<dbReference type="AlphaFoldDB" id="A0A0C2IDU3"/>
<protein>
    <submittedName>
        <fullName evidence="1">Uncharacterized protein</fullName>
    </submittedName>
</protein>
<reference evidence="1 2" key="1">
    <citation type="journal article" date="2014" name="Genome Biol. Evol.">
        <title>The genome of the myxosporean Thelohanellus kitauei shows adaptations to nutrient acquisition within its fish host.</title>
        <authorList>
            <person name="Yang Y."/>
            <person name="Xiong J."/>
            <person name="Zhou Z."/>
            <person name="Huo F."/>
            <person name="Miao W."/>
            <person name="Ran C."/>
            <person name="Liu Y."/>
            <person name="Zhang J."/>
            <person name="Feng J."/>
            <person name="Wang M."/>
            <person name="Wang M."/>
            <person name="Wang L."/>
            <person name="Yao B."/>
        </authorList>
    </citation>
    <scope>NUCLEOTIDE SEQUENCE [LARGE SCALE GENOMIC DNA]</scope>
    <source>
        <strain evidence="1">Wuqing</strain>
    </source>
</reference>